<dbReference type="GO" id="GO:0005886">
    <property type="term" value="C:plasma membrane"/>
    <property type="evidence" value="ECO:0007669"/>
    <property type="project" value="UniProtKB-SubCell"/>
</dbReference>
<evidence type="ECO:0000256" key="3">
    <source>
        <dbReference type="ARBA" id="ARBA00022692"/>
    </source>
</evidence>
<dbReference type="InterPro" id="IPR001123">
    <property type="entry name" value="LeuE-type"/>
</dbReference>
<dbReference type="EMBL" id="UETC01000003">
    <property type="protein sequence ID" value="SSA44174.1"/>
    <property type="molecule type" value="Genomic_DNA"/>
</dbReference>
<evidence type="ECO:0000256" key="5">
    <source>
        <dbReference type="ARBA" id="ARBA00023136"/>
    </source>
</evidence>
<comment type="subcellular location">
    <subcellularLocation>
        <location evidence="1">Cell membrane</location>
        <topology evidence="1">Multi-pass membrane protein</topology>
    </subcellularLocation>
</comment>
<keyword evidence="4 6" id="KW-1133">Transmembrane helix</keyword>
<accession>A0A2Y9AI85</accession>
<sequence>MVENPNLFAALVTFAVIASVTPGPNNFMVMASSAAFGWRRTVPHVAGIAGGFAIMIGSVVLGLGAVLDAYPHVVTAVRIAGAGWLFWLAWQMGRSAFGPTADAEADPRDQKASRPLNIFEAALFQWVNPKAWTMALGASAAYSGVASEPVMRAAVMAMTFLVVAPFCLSLWALAGRGLSALITQGASARWMSLLMAALVAFSAASVLIGP</sequence>
<evidence type="ECO:0000256" key="2">
    <source>
        <dbReference type="ARBA" id="ARBA00022475"/>
    </source>
</evidence>
<keyword evidence="9" id="KW-1185">Reference proteome</keyword>
<feature type="transmembrane region" description="Helical" evidence="6">
    <location>
        <begin position="153"/>
        <end position="174"/>
    </location>
</feature>
<organism evidence="8 10">
    <name type="scientific">Jannaschia seohaensis</name>
    <dbReference type="NCBI Taxonomy" id="475081"/>
    <lineage>
        <taxon>Bacteria</taxon>
        <taxon>Pseudomonadati</taxon>
        <taxon>Pseudomonadota</taxon>
        <taxon>Alphaproteobacteria</taxon>
        <taxon>Rhodobacterales</taxon>
        <taxon>Roseobacteraceae</taxon>
        <taxon>Jannaschia</taxon>
    </lineage>
</organism>
<dbReference type="PANTHER" id="PTHR30086">
    <property type="entry name" value="ARGININE EXPORTER PROTEIN ARGO"/>
    <property type="match status" value="1"/>
</dbReference>
<evidence type="ECO:0000313" key="7">
    <source>
        <dbReference type="EMBL" id="PWJ20190.1"/>
    </source>
</evidence>
<dbReference type="OrthoDB" id="9812084at2"/>
<feature type="transmembrane region" description="Helical" evidence="6">
    <location>
        <begin position="186"/>
        <end position="208"/>
    </location>
</feature>
<protein>
    <submittedName>
        <fullName evidence="8">Threonine/homoserine/homoserine lactone efflux protein</fullName>
    </submittedName>
</protein>
<evidence type="ECO:0000256" key="1">
    <source>
        <dbReference type="ARBA" id="ARBA00004651"/>
    </source>
</evidence>
<dbReference type="Proteomes" id="UP000245839">
    <property type="component" value="Unassembled WGS sequence"/>
</dbReference>
<dbReference type="RefSeq" id="WP_109563796.1">
    <property type="nucleotide sequence ID" value="NZ_QGDJ01000003.1"/>
</dbReference>
<dbReference type="Proteomes" id="UP000251571">
    <property type="component" value="Unassembled WGS sequence"/>
</dbReference>
<gene>
    <name evidence="7" type="ORF">BCF38_1035</name>
    <name evidence="8" type="ORF">SAMN05421539_1035</name>
</gene>
<dbReference type="Pfam" id="PF01810">
    <property type="entry name" value="LysE"/>
    <property type="match status" value="1"/>
</dbReference>
<evidence type="ECO:0000256" key="4">
    <source>
        <dbReference type="ARBA" id="ARBA00022989"/>
    </source>
</evidence>
<keyword evidence="3 6" id="KW-0812">Transmembrane</keyword>
<evidence type="ECO:0000313" key="8">
    <source>
        <dbReference type="EMBL" id="SSA44174.1"/>
    </source>
</evidence>
<proteinExistence type="predicted"/>
<feature type="transmembrane region" description="Helical" evidence="6">
    <location>
        <begin position="45"/>
        <end position="66"/>
    </location>
</feature>
<evidence type="ECO:0000313" key="10">
    <source>
        <dbReference type="Proteomes" id="UP000251571"/>
    </source>
</evidence>
<evidence type="ECO:0000256" key="6">
    <source>
        <dbReference type="SAM" id="Phobius"/>
    </source>
</evidence>
<keyword evidence="2" id="KW-1003">Cell membrane</keyword>
<reference evidence="7 9" key="2">
    <citation type="submission" date="2018-03" db="EMBL/GenBank/DDBJ databases">
        <title>Genomic Encyclopedia of Archaeal and Bacterial Type Strains, Phase II (KMG-II): from individual species to whole genera.</title>
        <authorList>
            <person name="Goeker M."/>
        </authorList>
    </citation>
    <scope>NUCLEOTIDE SEQUENCE [LARGE SCALE GENOMIC DNA]</scope>
    <source>
        <strain evidence="7 9">DSM 25227</strain>
    </source>
</reference>
<dbReference type="AlphaFoldDB" id="A0A2Y9AI85"/>
<dbReference type="GO" id="GO:0015171">
    <property type="term" value="F:amino acid transmembrane transporter activity"/>
    <property type="evidence" value="ECO:0007669"/>
    <property type="project" value="TreeGrafter"/>
</dbReference>
<dbReference type="GO" id="GO:0033228">
    <property type="term" value="P:cysteine export across plasma membrane"/>
    <property type="evidence" value="ECO:0007669"/>
    <property type="project" value="TreeGrafter"/>
</dbReference>
<evidence type="ECO:0000313" key="9">
    <source>
        <dbReference type="Proteomes" id="UP000245839"/>
    </source>
</evidence>
<keyword evidence="5 6" id="KW-0472">Membrane</keyword>
<reference evidence="8 10" key="1">
    <citation type="submission" date="2016-10" db="EMBL/GenBank/DDBJ databases">
        <authorList>
            <person name="Cai Z."/>
        </authorList>
    </citation>
    <scope>NUCLEOTIDE SEQUENCE [LARGE SCALE GENOMIC DNA]</scope>
    <source>
        <strain evidence="8 10">DSM 25227</strain>
    </source>
</reference>
<dbReference type="EMBL" id="QGDJ01000003">
    <property type="protein sequence ID" value="PWJ20190.1"/>
    <property type="molecule type" value="Genomic_DNA"/>
</dbReference>
<dbReference type="PANTHER" id="PTHR30086:SF20">
    <property type="entry name" value="ARGININE EXPORTER PROTEIN ARGO-RELATED"/>
    <property type="match status" value="1"/>
</dbReference>
<feature type="transmembrane region" description="Helical" evidence="6">
    <location>
        <begin position="73"/>
        <end position="90"/>
    </location>
</feature>
<name>A0A2Y9AI85_9RHOB</name>